<dbReference type="RefSeq" id="WP_221285115.1">
    <property type="nucleotide sequence ID" value="NZ_JACHFD010000009.1"/>
</dbReference>
<dbReference type="PROSITE" id="PS51257">
    <property type="entry name" value="PROKAR_LIPOPROTEIN"/>
    <property type="match status" value="1"/>
</dbReference>
<comment type="caution">
    <text evidence="2">The sequence shown here is derived from an EMBL/GenBank/DDBJ whole genome shotgun (WGS) entry which is preliminary data.</text>
</comment>
<feature type="region of interest" description="Disordered" evidence="1">
    <location>
        <begin position="67"/>
        <end position="94"/>
    </location>
</feature>
<sequence>MKLQHIPTLGLFATSIMTFGLTSCDVDKVEDGELPKVKVEGETKLPKYEVEGPDVTVGKKKVEVEVPTVDIDLPEEEDNEAPATEPPAEPANEE</sequence>
<feature type="compositionally biased region" description="Pro residues" evidence="1">
    <location>
        <begin position="84"/>
        <end position="94"/>
    </location>
</feature>
<keyword evidence="3" id="KW-1185">Reference proteome</keyword>
<dbReference type="AlphaFoldDB" id="A0A840V8G5"/>
<organism evidence="2 3">
    <name type="scientific">Haloferula luteola</name>
    <dbReference type="NCBI Taxonomy" id="595692"/>
    <lineage>
        <taxon>Bacteria</taxon>
        <taxon>Pseudomonadati</taxon>
        <taxon>Verrucomicrobiota</taxon>
        <taxon>Verrucomicrobiia</taxon>
        <taxon>Verrucomicrobiales</taxon>
        <taxon>Verrucomicrobiaceae</taxon>
        <taxon>Haloferula</taxon>
    </lineage>
</organism>
<dbReference type="EMBL" id="JACHFD010000009">
    <property type="protein sequence ID" value="MBB5351884.1"/>
    <property type="molecule type" value="Genomic_DNA"/>
</dbReference>
<evidence type="ECO:0000313" key="2">
    <source>
        <dbReference type="EMBL" id="MBB5351884.1"/>
    </source>
</evidence>
<name>A0A840V8G5_9BACT</name>
<accession>A0A840V8G5</accession>
<gene>
    <name evidence="2" type="ORF">HNR46_002123</name>
</gene>
<evidence type="ECO:0000256" key="1">
    <source>
        <dbReference type="SAM" id="MobiDB-lite"/>
    </source>
</evidence>
<protein>
    <submittedName>
        <fullName evidence="2">Uncharacterized protein</fullName>
    </submittedName>
</protein>
<evidence type="ECO:0000313" key="3">
    <source>
        <dbReference type="Proteomes" id="UP000557717"/>
    </source>
</evidence>
<proteinExistence type="predicted"/>
<reference evidence="2 3" key="1">
    <citation type="submission" date="2020-08" db="EMBL/GenBank/DDBJ databases">
        <title>Genomic Encyclopedia of Type Strains, Phase IV (KMG-IV): sequencing the most valuable type-strain genomes for metagenomic binning, comparative biology and taxonomic classification.</title>
        <authorList>
            <person name="Goeker M."/>
        </authorList>
    </citation>
    <scope>NUCLEOTIDE SEQUENCE [LARGE SCALE GENOMIC DNA]</scope>
    <source>
        <strain evidence="2 3">YC6886</strain>
    </source>
</reference>
<dbReference type="Proteomes" id="UP000557717">
    <property type="component" value="Unassembled WGS sequence"/>
</dbReference>